<feature type="compositionally biased region" description="Basic and acidic residues" evidence="1">
    <location>
        <begin position="107"/>
        <end position="123"/>
    </location>
</feature>
<accession>R6NFR9</accession>
<evidence type="ECO:0000313" key="2">
    <source>
        <dbReference type="EMBL" id="CDC05021.1"/>
    </source>
</evidence>
<dbReference type="Proteomes" id="UP000018168">
    <property type="component" value="Unassembled WGS sequence"/>
</dbReference>
<gene>
    <name evidence="2" type="ORF">BN578_00553</name>
</gene>
<reference evidence="2" key="1">
    <citation type="submission" date="2012-11" db="EMBL/GenBank/DDBJ databases">
        <title>Dependencies among metagenomic species, viruses, plasmids and units of genetic variation.</title>
        <authorList>
            <person name="Nielsen H.B."/>
            <person name="Almeida M."/>
            <person name="Juncker A.S."/>
            <person name="Rasmussen S."/>
            <person name="Li J."/>
            <person name="Sunagawa S."/>
            <person name="Plichta D."/>
            <person name="Gautier L."/>
            <person name="Le Chatelier E."/>
            <person name="Peletier E."/>
            <person name="Bonde I."/>
            <person name="Nielsen T."/>
            <person name="Manichanh C."/>
            <person name="Arumugam M."/>
            <person name="Batto J."/>
            <person name="Santos M.B.Q.D."/>
            <person name="Blom N."/>
            <person name="Borruel N."/>
            <person name="Burgdorf K.S."/>
            <person name="Boumezbeur F."/>
            <person name="Casellas F."/>
            <person name="Dore J."/>
            <person name="Guarner F."/>
            <person name="Hansen T."/>
            <person name="Hildebrand F."/>
            <person name="Kaas R.S."/>
            <person name="Kennedy S."/>
            <person name="Kristiansen K."/>
            <person name="Kultima J.R."/>
            <person name="Leonard P."/>
            <person name="Levenez F."/>
            <person name="Lund O."/>
            <person name="Moumen B."/>
            <person name="Le Paslier D."/>
            <person name="Pons N."/>
            <person name="Pedersen O."/>
            <person name="Prifti E."/>
            <person name="Qin J."/>
            <person name="Raes J."/>
            <person name="Tap J."/>
            <person name="Tims S."/>
            <person name="Ussery D.W."/>
            <person name="Yamada T."/>
            <person name="MetaHit consortium"/>
            <person name="Renault P."/>
            <person name="Sicheritz-Ponten T."/>
            <person name="Bork P."/>
            <person name="Wang J."/>
            <person name="Brunak S."/>
            <person name="Ehrlich S.D."/>
        </authorList>
    </citation>
    <scope>NUCLEOTIDE SEQUENCE [LARGE SCALE GENOMIC DNA]</scope>
</reference>
<dbReference type="EMBL" id="CBEP010000091">
    <property type="protein sequence ID" value="CDC05021.1"/>
    <property type="molecule type" value="Genomic_DNA"/>
</dbReference>
<dbReference type="GO" id="GO:0003677">
    <property type="term" value="F:DNA binding"/>
    <property type="evidence" value="ECO:0007669"/>
    <property type="project" value="InterPro"/>
</dbReference>
<dbReference type="Gene3D" id="1.10.260.40">
    <property type="entry name" value="lambda repressor-like DNA-binding domains"/>
    <property type="match status" value="1"/>
</dbReference>
<sequence>MSFKENINRICRKRRTNLTAVVKQVKGSSSFTSAINKGSLPKEDEMVQMAKILHCSVIDFFMDEEDLAPQNESQNEDEADILRIYRSLSRRSKHKFMSMVYEFEHREELEVDKESSTHSEGNPHRTAQA</sequence>
<evidence type="ECO:0000313" key="3">
    <source>
        <dbReference type="Proteomes" id="UP000018168"/>
    </source>
</evidence>
<organism evidence="2 3">
    <name type="scientific">[Clostridium] leptum CAG:27</name>
    <dbReference type="NCBI Taxonomy" id="1263068"/>
    <lineage>
        <taxon>Bacteria</taxon>
        <taxon>Bacillati</taxon>
        <taxon>Bacillota</taxon>
        <taxon>Clostridia</taxon>
        <taxon>Eubacteriales</taxon>
        <taxon>Oscillospiraceae</taxon>
        <taxon>Oscillospiraceae incertae sedis</taxon>
    </lineage>
</organism>
<proteinExistence type="predicted"/>
<evidence type="ECO:0000256" key="1">
    <source>
        <dbReference type="SAM" id="MobiDB-lite"/>
    </source>
</evidence>
<comment type="caution">
    <text evidence="2">The sequence shown here is derived from an EMBL/GenBank/DDBJ whole genome shotgun (WGS) entry which is preliminary data.</text>
</comment>
<protein>
    <submittedName>
        <fullName evidence="2">Uncharacterized protein</fullName>
    </submittedName>
</protein>
<feature type="region of interest" description="Disordered" evidence="1">
    <location>
        <begin position="107"/>
        <end position="129"/>
    </location>
</feature>
<dbReference type="InterPro" id="IPR010982">
    <property type="entry name" value="Lambda_DNA-bd_dom_sf"/>
</dbReference>
<dbReference type="AlphaFoldDB" id="R6NFR9"/>
<name>R6NFR9_9FIRM</name>